<dbReference type="AlphaFoldDB" id="A0A2A2KM05"/>
<dbReference type="Proteomes" id="UP000218231">
    <property type="component" value="Unassembled WGS sequence"/>
</dbReference>
<dbReference type="Gene3D" id="2.40.50.140">
    <property type="entry name" value="Nucleic acid-binding proteins"/>
    <property type="match status" value="1"/>
</dbReference>
<name>A0A2A2KM05_9BILA</name>
<dbReference type="GO" id="GO:0003677">
    <property type="term" value="F:DNA binding"/>
    <property type="evidence" value="ECO:0007669"/>
    <property type="project" value="UniProtKB-KW"/>
</dbReference>
<evidence type="ECO:0000256" key="1">
    <source>
        <dbReference type="ARBA" id="ARBA00023125"/>
    </source>
</evidence>
<dbReference type="SUPFAM" id="SSF50249">
    <property type="entry name" value="Nucleic acid-binding proteins"/>
    <property type="match status" value="1"/>
</dbReference>
<evidence type="ECO:0000313" key="4">
    <source>
        <dbReference type="Proteomes" id="UP000218231"/>
    </source>
</evidence>
<proteinExistence type="predicted"/>
<keyword evidence="4" id="KW-1185">Reference proteome</keyword>
<gene>
    <name evidence="3" type="ORF">WR25_04051</name>
</gene>
<organism evidence="3 4">
    <name type="scientific">Diploscapter pachys</name>
    <dbReference type="NCBI Taxonomy" id="2018661"/>
    <lineage>
        <taxon>Eukaryota</taxon>
        <taxon>Metazoa</taxon>
        <taxon>Ecdysozoa</taxon>
        <taxon>Nematoda</taxon>
        <taxon>Chromadorea</taxon>
        <taxon>Rhabditida</taxon>
        <taxon>Rhabditina</taxon>
        <taxon>Rhabditomorpha</taxon>
        <taxon>Rhabditoidea</taxon>
        <taxon>Rhabditidae</taxon>
        <taxon>Diploscapter</taxon>
    </lineage>
</organism>
<comment type="caution">
    <text evidence="3">The sequence shown here is derived from an EMBL/GenBank/DDBJ whole genome shotgun (WGS) entry which is preliminary data.</text>
</comment>
<reference evidence="3 4" key="1">
    <citation type="journal article" date="2017" name="Curr. Biol.">
        <title>Genome architecture and evolution of a unichromosomal asexual nematode.</title>
        <authorList>
            <person name="Fradin H."/>
            <person name="Zegar C."/>
            <person name="Gutwein M."/>
            <person name="Lucas J."/>
            <person name="Kovtun M."/>
            <person name="Corcoran D."/>
            <person name="Baugh L.R."/>
            <person name="Kiontke K."/>
            <person name="Gunsalus K."/>
            <person name="Fitch D.H."/>
            <person name="Piano F."/>
        </authorList>
    </citation>
    <scope>NUCLEOTIDE SEQUENCE [LARGE SCALE GENOMIC DNA]</scope>
    <source>
        <strain evidence="3">PF1309</strain>
    </source>
</reference>
<protein>
    <recommendedName>
        <fullName evidence="2">Replication protein A OB domain-containing protein</fullName>
    </recommendedName>
</protein>
<dbReference type="Pfam" id="PF16900">
    <property type="entry name" value="REPA_OB_2"/>
    <property type="match status" value="1"/>
</dbReference>
<evidence type="ECO:0000313" key="3">
    <source>
        <dbReference type="EMBL" id="PAV74930.1"/>
    </source>
</evidence>
<keyword evidence="1" id="KW-0238">DNA-binding</keyword>
<dbReference type="InterPro" id="IPR012340">
    <property type="entry name" value="NA-bd_OB-fold"/>
</dbReference>
<feature type="domain" description="Replication protein A OB" evidence="2">
    <location>
        <begin position="114"/>
        <end position="183"/>
    </location>
</feature>
<dbReference type="STRING" id="2018661.A0A2A2KM05"/>
<dbReference type="EMBL" id="LIAE01008257">
    <property type="protein sequence ID" value="PAV74930.1"/>
    <property type="molecule type" value="Genomic_DNA"/>
</dbReference>
<dbReference type="InterPro" id="IPR031657">
    <property type="entry name" value="REPA_OB_2"/>
</dbReference>
<sequence length="311" mass="35837">MHLDENLEEDVKFPLSLEEAQNEIDVTVPGAGSLDDQEDDPPIITLTPIRNLKIHQQHWNIRIVVITKSELYRSRSGSTLTYIFSNSYLEKPLPQFNCTGALFDIVLNKSPSSTTRNDSIRLPLRIVDMSSDKPIRLTFWGRTARKCPENIIGQVIACRGVIVKEFNGWIHLETMSRTEFEINPEIPEVEEVQNWWADVQRKQAEITPNTRTTELVGRIEYSQEGGFIQSRQPYRLHRNPMLFITPGPVAFGLPPPGRILQTPSSSSFNEDQIRLQIRNEMEERIRAEVKEQIITELQEKLRREVIGNHDI</sequence>
<accession>A0A2A2KM05</accession>
<evidence type="ECO:0000259" key="2">
    <source>
        <dbReference type="Pfam" id="PF16900"/>
    </source>
</evidence>